<dbReference type="InterPro" id="IPR020846">
    <property type="entry name" value="MFS_dom"/>
</dbReference>
<dbReference type="PANTHER" id="PTHR23511">
    <property type="entry name" value="SYNAPTIC VESICLE GLYCOPROTEIN 2"/>
    <property type="match status" value="1"/>
</dbReference>
<dbReference type="OMA" id="ALETIQW"/>
<gene>
    <name evidence="9" type="primary">6039607</name>
    <name evidence="8" type="ORF">CpipJ_CPIJ007652</name>
</gene>
<comment type="subcellular location">
    <subcellularLocation>
        <location evidence="1">Membrane</location>
        <topology evidence="1">Multi-pass membrane protein</topology>
    </subcellularLocation>
</comment>
<evidence type="ECO:0000256" key="3">
    <source>
        <dbReference type="ARBA" id="ARBA00022692"/>
    </source>
</evidence>
<dbReference type="Gene3D" id="1.20.1250.20">
    <property type="entry name" value="MFS general substrate transporter like domains"/>
    <property type="match status" value="1"/>
</dbReference>
<feature type="transmembrane region" description="Helical" evidence="6">
    <location>
        <begin position="156"/>
        <end position="179"/>
    </location>
</feature>
<dbReference type="InterPro" id="IPR011701">
    <property type="entry name" value="MFS"/>
</dbReference>
<feature type="transmembrane region" description="Helical" evidence="6">
    <location>
        <begin position="69"/>
        <end position="89"/>
    </location>
</feature>
<feature type="transmembrane region" description="Helical" evidence="6">
    <location>
        <begin position="199"/>
        <end position="218"/>
    </location>
</feature>
<feature type="transmembrane region" description="Helical" evidence="6">
    <location>
        <begin position="98"/>
        <end position="115"/>
    </location>
</feature>
<dbReference type="VEuPathDB" id="VectorBase:CPIJ007652"/>
<dbReference type="Proteomes" id="UP000002320">
    <property type="component" value="Unassembled WGS sequence"/>
</dbReference>
<feature type="transmembrane region" description="Helical" evidence="6">
    <location>
        <begin position="370"/>
        <end position="390"/>
    </location>
</feature>
<evidence type="ECO:0000256" key="2">
    <source>
        <dbReference type="ARBA" id="ARBA00022448"/>
    </source>
</evidence>
<feature type="transmembrane region" description="Helical" evidence="6">
    <location>
        <begin position="127"/>
        <end position="144"/>
    </location>
</feature>
<feature type="transmembrane region" description="Helical" evidence="6">
    <location>
        <begin position="425"/>
        <end position="448"/>
    </location>
</feature>
<evidence type="ECO:0000256" key="1">
    <source>
        <dbReference type="ARBA" id="ARBA00004141"/>
    </source>
</evidence>
<dbReference type="PROSITE" id="PS50850">
    <property type="entry name" value="MFS"/>
    <property type="match status" value="1"/>
</dbReference>
<dbReference type="KEGG" id="cqu:CpipJ_CPIJ007652"/>
<reference evidence="8" key="1">
    <citation type="submission" date="2007-03" db="EMBL/GenBank/DDBJ databases">
        <title>Annotation of Culex pipiens quinquefasciatus.</title>
        <authorList>
            <consortium name="The Broad Institute Genome Sequencing Platform"/>
            <person name="Atkinson P.W."/>
            <person name="Hemingway J."/>
            <person name="Christensen B.M."/>
            <person name="Higgs S."/>
            <person name="Kodira C."/>
            <person name="Hannick L."/>
            <person name="Megy K."/>
            <person name="O'Leary S."/>
            <person name="Pearson M."/>
            <person name="Haas B.J."/>
            <person name="Mauceli E."/>
            <person name="Wortman J.R."/>
            <person name="Lee N.H."/>
            <person name="Guigo R."/>
            <person name="Stanke M."/>
            <person name="Alvarado L."/>
            <person name="Amedeo P."/>
            <person name="Antoine C.H."/>
            <person name="Arensburger P."/>
            <person name="Bidwell S.L."/>
            <person name="Crawford M."/>
            <person name="Camaro F."/>
            <person name="Devon K."/>
            <person name="Engels R."/>
            <person name="Hammond M."/>
            <person name="Howarth C."/>
            <person name="Koehrsen M."/>
            <person name="Lawson D."/>
            <person name="Montgomery P."/>
            <person name="Nene V."/>
            <person name="Nusbaum C."/>
            <person name="Puiu D."/>
            <person name="Romero-Severson J."/>
            <person name="Severson D.W."/>
            <person name="Shumway M."/>
            <person name="Sisk P."/>
            <person name="Stolte C."/>
            <person name="Zeng Q."/>
            <person name="Eisenstadt E."/>
            <person name="Fraser-Liggett C."/>
            <person name="Strausberg R."/>
            <person name="Galagan J."/>
            <person name="Birren B."/>
            <person name="Collins F.H."/>
        </authorList>
    </citation>
    <scope>NUCLEOTIDE SEQUENCE [LARGE SCALE GENOMIC DNA]</scope>
    <source>
        <strain evidence="8">JHB</strain>
    </source>
</reference>
<dbReference type="GO" id="GO:0016020">
    <property type="term" value="C:membrane"/>
    <property type="evidence" value="ECO:0007669"/>
    <property type="project" value="UniProtKB-SubCell"/>
</dbReference>
<feature type="domain" description="Major facilitator superfamily (MFS) profile" evidence="7">
    <location>
        <begin position="30"/>
        <end position="509"/>
    </location>
</feature>
<dbReference type="eggNOG" id="KOG0255">
    <property type="taxonomic scope" value="Eukaryota"/>
</dbReference>
<feature type="transmembrane region" description="Helical" evidence="6">
    <location>
        <begin position="397"/>
        <end position="419"/>
    </location>
</feature>
<dbReference type="OrthoDB" id="7757160at2759"/>
<sequence>MEKSLENGDQPKRVTLEDALALTKFGTFNYLAIVIAGMIITAVMLETLSISFVIAVAECDLNLITEQKGILGAVALVGIIVSSHLWGFLADTQGRRKVIIPTMLAGFGVSFMSSFTTDFATITACRFLTGFLVCGGSATIYAYLGEFHSDKDRSRAIMAASFVFGIGCVLLPGLAWVVLDHSWEFTIPMLNIVYRPWRLFLVICGLPGLIGAFALLRFPETPKFVLNQGNPKRALETIQWMHRMNVGTKEPALQIELILEGEAIQKSDDSNEDPKKLKALLKLIWNQTAPLFMPPYLSKTLLVCFLQFGSYVTAHGMYFFFPGVLDKLIRSQDSGVELTTLCQVVYSSQITNTTLELQTECTQSLTEATYGYSFILDVIYMLGFAVMGVIVNAVGRLTILVFVFTTCGVCGVLTIFIEVPLASMWLYMVMLLCSFSVSVVSAVTVDLFPTHLRAMALGISTMCGRIGGVFGTNLNGLLLDSHCELTFGIASVILLLCSVLSFFIPNVNRKLSEPRPSVGSR</sequence>
<evidence type="ECO:0000256" key="4">
    <source>
        <dbReference type="ARBA" id="ARBA00022989"/>
    </source>
</evidence>
<reference evidence="9" key="2">
    <citation type="submission" date="2021-02" db="UniProtKB">
        <authorList>
            <consortium name="EnsemblMetazoa"/>
        </authorList>
    </citation>
    <scope>IDENTIFICATION</scope>
    <source>
        <strain evidence="9">JHB</strain>
    </source>
</reference>
<keyword evidence="2" id="KW-0813">Transport</keyword>
<accession>B0WKE6</accession>
<dbReference type="VEuPathDB" id="VectorBase:CQUJHB014924"/>
<dbReference type="EMBL" id="DS231971">
    <property type="protein sequence ID" value="EDS29764.1"/>
    <property type="molecule type" value="Genomic_DNA"/>
</dbReference>
<evidence type="ECO:0000313" key="8">
    <source>
        <dbReference type="EMBL" id="EDS29764.1"/>
    </source>
</evidence>
<feature type="transmembrane region" description="Helical" evidence="6">
    <location>
        <begin position="30"/>
        <end position="57"/>
    </location>
</feature>
<dbReference type="PANTHER" id="PTHR23511:SF37">
    <property type="entry name" value="MAJOR FACILITATOR SUPERFAMILY (MFS) PROFILE DOMAIN-CONTAINING PROTEIN-RELATED"/>
    <property type="match status" value="1"/>
</dbReference>
<dbReference type="STRING" id="7176.B0WKE6"/>
<evidence type="ECO:0000256" key="6">
    <source>
        <dbReference type="SAM" id="Phobius"/>
    </source>
</evidence>
<keyword evidence="10" id="KW-1185">Reference proteome</keyword>
<evidence type="ECO:0000259" key="7">
    <source>
        <dbReference type="PROSITE" id="PS50850"/>
    </source>
</evidence>
<feature type="transmembrane region" description="Helical" evidence="6">
    <location>
        <begin position="301"/>
        <end position="321"/>
    </location>
</feature>
<dbReference type="SUPFAM" id="SSF103473">
    <property type="entry name" value="MFS general substrate transporter"/>
    <property type="match status" value="1"/>
</dbReference>
<name>B0WKE6_CULQU</name>
<protein>
    <submittedName>
        <fullName evidence="8">Synaptic vesicle protein</fullName>
    </submittedName>
</protein>
<feature type="transmembrane region" description="Helical" evidence="6">
    <location>
        <begin position="485"/>
        <end position="505"/>
    </location>
</feature>
<organism>
    <name type="scientific">Culex quinquefasciatus</name>
    <name type="common">Southern house mosquito</name>
    <name type="synonym">Culex pungens</name>
    <dbReference type="NCBI Taxonomy" id="7176"/>
    <lineage>
        <taxon>Eukaryota</taxon>
        <taxon>Metazoa</taxon>
        <taxon>Ecdysozoa</taxon>
        <taxon>Arthropoda</taxon>
        <taxon>Hexapoda</taxon>
        <taxon>Insecta</taxon>
        <taxon>Pterygota</taxon>
        <taxon>Neoptera</taxon>
        <taxon>Endopterygota</taxon>
        <taxon>Diptera</taxon>
        <taxon>Nematocera</taxon>
        <taxon>Culicoidea</taxon>
        <taxon>Culicidae</taxon>
        <taxon>Culicinae</taxon>
        <taxon>Culicini</taxon>
        <taxon>Culex</taxon>
        <taxon>Culex</taxon>
    </lineage>
</organism>
<dbReference type="InterPro" id="IPR036259">
    <property type="entry name" value="MFS_trans_sf"/>
</dbReference>
<dbReference type="HOGENOM" id="CLU_001265_46_15_1"/>
<dbReference type="AlphaFoldDB" id="B0WKE6"/>
<evidence type="ECO:0000313" key="9">
    <source>
        <dbReference type="EnsemblMetazoa" id="CPIJ007652-PA"/>
    </source>
</evidence>
<dbReference type="EnsemblMetazoa" id="CPIJ007652-RA">
    <property type="protein sequence ID" value="CPIJ007652-PA"/>
    <property type="gene ID" value="CPIJ007652"/>
</dbReference>
<keyword evidence="4 6" id="KW-1133">Transmembrane helix</keyword>
<dbReference type="GO" id="GO:0022857">
    <property type="term" value="F:transmembrane transporter activity"/>
    <property type="evidence" value="ECO:0007669"/>
    <property type="project" value="InterPro"/>
</dbReference>
<evidence type="ECO:0000256" key="5">
    <source>
        <dbReference type="ARBA" id="ARBA00023136"/>
    </source>
</evidence>
<keyword evidence="5 6" id="KW-0472">Membrane</keyword>
<dbReference type="InParanoid" id="B0WKE6"/>
<evidence type="ECO:0000313" key="10">
    <source>
        <dbReference type="Proteomes" id="UP000002320"/>
    </source>
</evidence>
<dbReference type="Pfam" id="PF07690">
    <property type="entry name" value="MFS_1"/>
    <property type="match status" value="2"/>
</dbReference>
<keyword evidence="3 6" id="KW-0812">Transmembrane</keyword>
<proteinExistence type="predicted"/>